<comment type="caution">
    <text evidence="2">The sequence shown here is derived from an EMBL/GenBank/DDBJ whole genome shotgun (WGS) entry which is preliminary data.</text>
</comment>
<protein>
    <submittedName>
        <fullName evidence="2">Uncharacterized protein</fullName>
    </submittedName>
</protein>
<gene>
    <name evidence="2" type="ORF">RRG08_044186</name>
</gene>
<dbReference type="Proteomes" id="UP001283361">
    <property type="component" value="Unassembled WGS sequence"/>
</dbReference>
<reference evidence="2" key="1">
    <citation type="journal article" date="2023" name="G3 (Bethesda)">
        <title>A reference genome for the long-term kleptoplast-retaining sea slug Elysia crispata morphotype clarki.</title>
        <authorList>
            <person name="Eastman K.E."/>
            <person name="Pendleton A.L."/>
            <person name="Shaikh M.A."/>
            <person name="Suttiyut T."/>
            <person name="Ogas R."/>
            <person name="Tomko P."/>
            <person name="Gavelis G."/>
            <person name="Widhalm J.R."/>
            <person name="Wisecaver J.H."/>
        </authorList>
    </citation>
    <scope>NUCLEOTIDE SEQUENCE</scope>
    <source>
        <strain evidence="2">ECLA1</strain>
    </source>
</reference>
<name>A0AAE0XWT2_9GAST</name>
<evidence type="ECO:0000313" key="3">
    <source>
        <dbReference type="Proteomes" id="UP001283361"/>
    </source>
</evidence>
<evidence type="ECO:0000256" key="1">
    <source>
        <dbReference type="SAM" id="MobiDB-lite"/>
    </source>
</evidence>
<feature type="compositionally biased region" description="Polar residues" evidence="1">
    <location>
        <begin position="79"/>
        <end position="102"/>
    </location>
</feature>
<organism evidence="2 3">
    <name type="scientific">Elysia crispata</name>
    <name type="common">lettuce slug</name>
    <dbReference type="NCBI Taxonomy" id="231223"/>
    <lineage>
        <taxon>Eukaryota</taxon>
        <taxon>Metazoa</taxon>
        <taxon>Spiralia</taxon>
        <taxon>Lophotrochozoa</taxon>
        <taxon>Mollusca</taxon>
        <taxon>Gastropoda</taxon>
        <taxon>Heterobranchia</taxon>
        <taxon>Euthyneura</taxon>
        <taxon>Panpulmonata</taxon>
        <taxon>Sacoglossa</taxon>
        <taxon>Placobranchoidea</taxon>
        <taxon>Plakobranchidae</taxon>
        <taxon>Elysia</taxon>
    </lineage>
</organism>
<dbReference type="AlphaFoldDB" id="A0AAE0XWT2"/>
<feature type="compositionally biased region" description="Low complexity" evidence="1">
    <location>
        <begin position="69"/>
        <end position="78"/>
    </location>
</feature>
<sequence>MHPDFRRIRKIKPMWNDPNRGSLVAPLAELNTTLGWFQVKSAGNLQLGPQGLAFPSLLLEYPIASVPISPTLSSTSPSNQANINQGKRNKQSVCGVSPSSAPSEPLVRSRARFLRSGSNTVAILSGS</sequence>
<feature type="region of interest" description="Disordered" evidence="1">
    <location>
        <begin position="69"/>
        <end position="104"/>
    </location>
</feature>
<dbReference type="EMBL" id="JAWDGP010007400">
    <property type="protein sequence ID" value="KAK3721173.1"/>
    <property type="molecule type" value="Genomic_DNA"/>
</dbReference>
<keyword evidence="3" id="KW-1185">Reference proteome</keyword>
<evidence type="ECO:0000313" key="2">
    <source>
        <dbReference type="EMBL" id="KAK3721173.1"/>
    </source>
</evidence>
<proteinExistence type="predicted"/>
<accession>A0AAE0XWT2</accession>